<keyword evidence="1" id="KW-0812">Transmembrane</keyword>
<protein>
    <submittedName>
        <fullName evidence="2">Uncharacterized protein</fullName>
    </submittedName>
</protein>
<gene>
    <name evidence="2" type="ORF">KTN04_01555</name>
</gene>
<reference evidence="2 3" key="1">
    <citation type="submission" date="2021-06" db="EMBL/GenBank/DDBJ databases">
        <title>Bacterium isolated from marine sediment.</title>
        <authorList>
            <person name="Zhu K.-L."/>
            <person name="Du Z.-J."/>
            <person name="Liang Q.-Y."/>
        </authorList>
    </citation>
    <scope>NUCLEOTIDE SEQUENCE [LARGE SCALE GENOMIC DNA]</scope>
    <source>
        <strain evidence="2 3">A346</strain>
    </source>
</reference>
<evidence type="ECO:0000313" key="3">
    <source>
        <dbReference type="Proteomes" id="UP000755551"/>
    </source>
</evidence>
<sequence length="45" mass="4961">MRKEAATHTTQAAAVKQMLIIALTGWPIETATVLFVTAIHWGLIR</sequence>
<name>A0ABS6M7Z5_9GAMM</name>
<accession>A0ABS6M7Z5</accession>
<keyword evidence="1" id="KW-0472">Membrane</keyword>
<keyword evidence="3" id="KW-1185">Reference proteome</keyword>
<organism evidence="2 3">
    <name type="scientific">Marinobacterium weihaiense</name>
    <dbReference type="NCBI Taxonomy" id="2851016"/>
    <lineage>
        <taxon>Bacteria</taxon>
        <taxon>Pseudomonadati</taxon>
        <taxon>Pseudomonadota</taxon>
        <taxon>Gammaproteobacteria</taxon>
        <taxon>Oceanospirillales</taxon>
        <taxon>Oceanospirillaceae</taxon>
        <taxon>Marinobacterium</taxon>
    </lineage>
</organism>
<dbReference type="Proteomes" id="UP000755551">
    <property type="component" value="Unassembled WGS sequence"/>
</dbReference>
<evidence type="ECO:0000256" key="1">
    <source>
        <dbReference type="SAM" id="Phobius"/>
    </source>
</evidence>
<feature type="transmembrane region" description="Helical" evidence="1">
    <location>
        <begin position="20"/>
        <end position="44"/>
    </location>
</feature>
<evidence type="ECO:0000313" key="2">
    <source>
        <dbReference type="EMBL" id="MBV0932029.1"/>
    </source>
</evidence>
<keyword evidence="1" id="KW-1133">Transmembrane helix</keyword>
<dbReference type="RefSeq" id="WP_217333444.1">
    <property type="nucleotide sequence ID" value="NZ_JAHQZT010000001.1"/>
</dbReference>
<dbReference type="EMBL" id="JAHQZT010000001">
    <property type="protein sequence ID" value="MBV0932029.1"/>
    <property type="molecule type" value="Genomic_DNA"/>
</dbReference>
<comment type="caution">
    <text evidence="2">The sequence shown here is derived from an EMBL/GenBank/DDBJ whole genome shotgun (WGS) entry which is preliminary data.</text>
</comment>
<proteinExistence type="predicted"/>